<evidence type="ECO:0000313" key="3">
    <source>
        <dbReference type="Proteomes" id="UP001295740"/>
    </source>
</evidence>
<dbReference type="EMBL" id="CAUWAG010000020">
    <property type="protein sequence ID" value="CAJ2513591.1"/>
    <property type="molecule type" value="Genomic_DNA"/>
</dbReference>
<comment type="caution">
    <text evidence="2">The sequence shown here is derived from an EMBL/GenBank/DDBJ whole genome shotgun (WGS) entry which is preliminary data.</text>
</comment>
<name>A0AAI8VYW0_9PEZI</name>
<feature type="compositionally biased region" description="Polar residues" evidence="1">
    <location>
        <begin position="433"/>
        <end position="449"/>
    </location>
</feature>
<organism evidence="2 3">
    <name type="scientific">Anthostomella pinea</name>
    <dbReference type="NCBI Taxonomy" id="933095"/>
    <lineage>
        <taxon>Eukaryota</taxon>
        <taxon>Fungi</taxon>
        <taxon>Dikarya</taxon>
        <taxon>Ascomycota</taxon>
        <taxon>Pezizomycotina</taxon>
        <taxon>Sordariomycetes</taxon>
        <taxon>Xylariomycetidae</taxon>
        <taxon>Xylariales</taxon>
        <taxon>Xylariaceae</taxon>
        <taxon>Anthostomella</taxon>
    </lineage>
</organism>
<sequence>MAPWAVKNQIGPVANQPGSRLKKWNKRELIRCGAIGTTKHRDLNLQGVIHPIFAKWVKTDPELRKELQQPLLLASRILEAAGLPWLSDFLVNDIFAESYPGTTTEGCTESVVPQTITRHHRASWANEKVKTQWLNITRSQTEKEIAKSITWELDEHMFPERGWVGYTCRHPRGDLALAELDKYETIKKFDRCCKNKSYRNMSILIMAEYPRRLAELRKQGKAHGEEYLFTAFMTTVTILHELGHVVYWKDCRSLTRIAREPYYGADLEMELGDSFVAHIFGGWVPVPIRNFARLREDFSFEDGLSWRQFLSWDYHRLRPKHRAHYSISVEYIAQLFTEKSWSNPGTLEDLIRPQALTRGGTALRTVGMHEHLTHTNQHATAAVADFHGTGEGYMWNRRPGALFRIPQYDGWVCPEIDLPVATDDVIQEPTPRNPSSSHGPPRNEQQSSRKLALATKKNSMRTITPGTPEKRDSTADKTALATGGGLQVEELPLPTMQLSPGGAGVLSPTRSEISLDELKKRLSSLIGVSLTELERLFDAPQCS</sequence>
<protein>
    <submittedName>
        <fullName evidence="2">Uu.00g017100.m01.CDS01</fullName>
    </submittedName>
</protein>
<dbReference type="Proteomes" id="UP001295740">
    <property type="component" value="Unassembled WGS sequence"/>
</dbReference>
<dbReference type="AlphaFoldDB" id="A0AAI8VYW0"/>
<reference evidence="2" key="1">
    <citation type="submission" date="2023-10" db="EMBL/GenBank/DDBJ databases">
        <authorList>
            <person name="Hackl T."/>
        </authorList>
    </citation>
    <scope>NUCLEOTIDE SEQUENCE</scope>
</reference>
<feature type="compositionally biased region" description="Polar residues" evidence="1">
    <location>
        <begin position="456"/>
        <end position="465"/>
    </location>
</feature>
<evidence type="ECO:0000313" key="2">
    <source>
        <dbReference type="EMBL" id="CAJ2513591.1"/>
    </source>
</evidence>
<evidence type="ECO:0000256" key="1">
    <source>
        <dbReference type="SAM" id="MobiDB-lite"/>
    </source>
</evidence>
<gene>
    <name evidence="2" type="ORF">KHLLAP_LOCUS14059</name>
</gene>
<proteinExistence type="predicted"/>
<accession>A0AAI8VYW0</accession>
<keyword evidence="3" id="KW-1185">Reference proteome</keyword>
<feature type="region of interest" description="Disordered" evidence="1">
    <location>
        <begin position="425"/>
        <end position="488"/>
    </location>
</feature>